<evidence type="ECO:0000256" key="1">
    <source>
        <dbReference type="SAM" id="Phobius"/>
    </source>
</evidence>
<sequence length="353" mass="38265">MTTELQTDAPENVIDVSDNIADAPENTTSVEKINVGERLKAKRIELGFDERRVANELKITIEQVRALEANNFSYFRSVTFSRGFLKSYCRLLELDAAEIINAFDNEQMAVEPTIKPINKVNRQTHLGDPIIIVISVVIVAVLIFLAFWWPATSIDGVTTVAKHDVVEVTEPAATATEAGPPEALEAPIVDSVSSETNASASEELVSTPKSILEIETATAEAPQVTSSTNDVVTGLSAETKAIFEDAGVNVDDVVRATEEAETKGVVLAPQEPAYGDDIVIAFDADCWSEIRDSTGKILYSGVKSAGTRLELTGIAPYRVVLGFAKGVSSLQYKGKAFDFSSFTRQDLARFELK</sequence>
<dbReference type="RefSeq" id="WP_199469586.1">
    <property type="nucleotide sequence ID" value="NZ_JAEMNX010000021.1"/>
</dbReference>
<keyword evidence="1" id="KW-0812">Transmembrane</keyword>
<name>A0A934N7L6_9GAMM</name>
<evidence type="ECO:0000313" key="3">
    <source>
        <dbReference type="EMBL" id="MBJ7539186.1"/>
    </source>
</evidence>
<keyword evidence="1" id="KW-1133">Transmembrane helix</keyword>
<protein>
    <submittedName>
        <fullName evidence="3">Helix-turn-helix domain-containing protein</fullName>
    </submittedName>
</protein>
<dbReference type="PANTHER" id="PTHR34475">
    <property type="match status" value="1"/>
</dbReference>
<proteinExistence type="predicted"/>
<dbReference type="PANTHER" id="PTHR34475:SF1">
    <property type="entry name" value="CYTOSKELETON PROTEIN RODZ"/>
    <property type="match status" value="1"/>
</dbReference>
<dbReference type="GO" id="GO:0003677">
    <property type="term" value="F:DNA binding"/>
    <property type="evidence" value="ECO:0007669"/>
    <property type="project" value="InterPro"/>
</dbReference>
<reference evidence="3" key="1">
    <citation type="submission" date="2020-12" db="EMBL/GenBank/DDBJ databases">
        <title>Marinomonas arctica sp. nov., a psychrotolerant bacterium isolated from the Arctic.</title>
        <authorList>
            <person name="Zhang Y."/>
        </authorList>
    </citation>
    <scope>NUCLEOTIDE SEQUENCE</scope>
    <source>
        <strain evidence="3">C1424</strain>
    </source>
</reference>
<organism evidence="3 4">
    <name type="scientific">Marinomonas transparens</name>
    <dbReference type="NCBI Taxonomy" id="2795388"/>
    <lineage>
        <taxon>Bacteria</taxon>
        <taxon>Pseudomonadati</taxon>
        <taxon>Pseudomonadota</taxon>
        <taxon>Gammaproteobacteria</taxon>
        <taxon>Oceanospirillales</taxon>
        <taxon>Oceanospirillaceae</taxon>
        <taxon>Marinomonas</taxon>
    </lineage>
</organism>
<feature type="transmembrane region" description="Helical" evidence="1">
    <location>
        <begin position="129"/>
        <end position="149"/>
    </location>
</feature>
<dbReference type="Pfam" id="PF13464">
    <property type="entry name" value="RodZ_C"/>
    <property type="match status" value="1"/>
</dbReference>
<feature type="domain" description="Cytoskeleton protein RodZ-like C-terminal" evidence="2">
    <location>
        <begin position="279"/>
        <end position="351"/>
    </location>
</feature>
<dbReference type="InterPro" id="IPR050400">
    <property type="entry name" value="Bact_Cytoskel_RodZ"/>
</dbReference>
<evidence type="ECO:0000259" key="2">
    <source>
        <dbReference type="Pfam" id="PF13464"/>
    </source>
</evidence>
<evidence type="ECO:0000313" key="4">
    <source>
        <dbReference type="Proteomes" id="UP000628710"/>
    </source>
</evidence>
<keyword evidence="1" id="KW-0472">Membrane</keyword>
<comment type="caution">
    <text evidence="3">The sequence shown here is derived from an EMBL/GenBank/DDBJ whole genome shotgun (WGS) entry which is preliminary data.</text>
</comment>
<dbReference type="InterPro" id="IPR025194">
    <property type="entry name" value="RodZ-like_C"/>
</dbReference>
<dbReference type="InterPro" id="IPR010982">
    <property type="entry name" value="Lambda_DNA-bd_dom_sf"/>
</dbReference>
<dbReference type="Pfam" id="PF13413">
    <property type="entry name" value="HTH_25"/>
    <property type="match status" value="1"/>
</dbReference>
<accession>A0A934N7L6</accession>
<keyword evidence="4" id="KW-1185">Reference proteome</keyword>
<gene>
    <name evidence="3" type="ORF">I8J31_16025</name>
</gene>
<dbReference type="AlphaFoldDB" id="A0A934N7L6"/>
<dbReference type="Proteomes" id="UP000628710">
    <property type="component" value="Unassembled WGS sequence"/>
</dbReference>
<dbReference type="Gene3D" id="1.10.260.40">
    <property type="entry name" value="lambda repressor-like DNA-binding domains"/>
    <property type="match status" value="1"/>
</dbReference>
<dbReference type="EMBL" id="JAEMNX010000021">
    <property type="protein sequence ID" value="MBJ7539186.1"/>
    <property type="molecule type" value="Genomic_DNA"/>
</dbReference>